<sequence length="448" mass="47138">MADDMTAIAKPSGWIRARRVARDVTVTTSSSGVAALCSIIALALNARSLGPGDFGTLAVIQAYVTFISGLATFESWQPVIRLSARSRSRLGRAASCGIALDVSAAVVATAVAAGGVLLFGESIGVSHQHRLLALIYSLTLLASLAGTPKGVLRLNGRYDVIAGNQLAQGAAVVVAALVLWAIEAPLIAYVAVLAAIGALYNLTLFVRLLVYARRENIKLFNPLRSRSRRRFFWTFLVMATGTGVLSTLVSARRHVALFLVAGLLGDVAAGAYSVASRLATMMSRLTGPLNQVIFPEMAKVSNEESPSRLNRLNARITMISACVAAGMAAGGIVLQKFIVVLAAGSAYADASLLFAILFAAECLGLAGMHFNPLIQVLAGTKPLLKIMASSFIVYLPLSFVLSGWIGIPGIAWAGLIASALVYTAMMLVSQLLLKKQIRITENIPGLTV</sequence>
<organism evidence="1 2">
    <name type="scientific">Mesorhizobium australicum</name>
    <dbReference type="NCBI Taxonomy" id="536018"/>
    <lineage>
        <taxon>Bacteria</taxon>
        <taxon>Pseudomonadati</taxon>
        <taxon>Pseudomonadota</taxon>
        <taxon>Alphaproteobacteria</taxon>
        <taxon>Hyphomicrobiales</taxon>
        <taxon>Phyllobacteriaceae</taxon>
        <taxon>Mesorhizobium</taxon>
    </lineage>
</organism>
<gene>
    <name evidence="1" type="ORF">NKI81_23575</name>
</gene>
<protein>
    <submittedName>
        <fullName evidence="1">Lipopolysaccharide biosynthesis protein</fullName>
    </submittedName>
</protein>
<name>A0ACC6T4M6_9HYPH</name>
<dbReference type="Proteomes" id="UP001480082">
    <property type="component" value="Unassembled WGS sequence"/>
</dbReference>
<dbReference type="EMBL" id="JAMYRI010000015">
    <property type="protein sequence ID" value="MER9286903.1"/>
    <property type="molecule type" value="Genomic_DNA"/>
</dbReference>
<evidence type="ECO:0000313" key="2">
    <source>
        <dbReference type="Proteomes" id="UP001480082"/>
    </source>
</evidence>
<reference evidence="1 2" key="1">
    <citation type="journal article" date="2024" name="Proc. Natl. Acad. Sci. U.S.A.">
        <title>The evolutionary genomics of adaptation to stress in wild rhizobium bacteria.</title>
        <authorList>
            <person name="Kehlet-Delgado H."/>
            <person name="Montoya A.P."/>
            <person name="Jensen K.T."/>
            <person name="Wendlandt C.E."/>
            <person name="Dexheimer C."/>
            <person name="Roberts M."/>
            <person name="Torres Martinez L."/>
            <person name="Friesen M.L."/>
            <person name="Griffitts J.S."/>
            <person name="Porter S.S."/>
        </authorList>
    </citation>
    <scope>NUCLEOTIDE SEQUENCE [LARGE SCALE GENOMIC DNA]</scope>
    <source>
        <strain evidence="1 2">M0468</strain>
    </source>
</reference>
<keyword evidence="2" id="KW-1185">Reference proteome</keyword>
<comment type="caution">
    <text evidence="1">The sequence shown here is derived from an EMBL/GenBank/DDBJ whole genome shotgun (WGS) entry which is preliminary data.</text>
</comment>
<proteinExistence type="predicted"/>
<evidence type="ECO:0000313" key="1">
    <source>
        <dbReference type="EMBL" id="MER9286903.1"/>
    </source>
</evidence>
<accession>A0ACC6T4M6</accession>